<gene>
    <name evidence="4" type="ORF">PQR62_20965</name>
</gene>
<evidence type="ECO:0000259" key="3">
    <source>
        <dbReference type="Pfam" id="PF16220"/>
    </source>
</evidence>
<dbReference type="Pfam" id="PF04773">
    <property type="entry name" value="FecR"/>
    <property type="match status" value="1"/>
</dbReference>
<dbReference type="InterPro" id="IPR032623">
    <property type="entry name" value="FecR_N"/>
</dbReference>
<evidence type="ECO:0000313" key="4">
    <source>
        <dbReference type="EMBL" id="MFL9926758.1"/>
    </source>
</evidence>
<name>A0ABW9AG58_9BURK</name>
<dbReference type="PIRSF" id="PIRSF018266">
    <property type="entry name" value="FecR"/>
    <property type="match status" value="1"/>
</dbReference>
<keyword evidence="1" id="KW-1133">Transmembrane helix</keyword>
<dbReference type="Proteomes" id="UP001629246">
    <property type="component" value="Unassembled WGS sequence"/>
</dbReference>
<dbReference type="Pfam" id="PF16220">
    <property type="entry name" value="DUF4880"/>
    <property type="match status" value="1"/>
</dbReference>
<dbReference type="RefSeq" id="WP_408159981.1">
    <property type="nucleotide sequence ID" value="NZ_JAQQFM010000010.1"/>
</dbReference>
<keyword evidence="1" id="KW-0472">Membrane</keyword>
<dbReference type="InterPro" id="IPR006860">
    <property type="entry name" value="FecR"/>
</dbReference>
<dbReference type="Gene3D" id="2.60.120.1440">
    <property type="match status" value="1"/>
</dbReference>
<feature type="domain" description="FecR N-terminal" evidence="3">
    <location>
        <begin position="21"/>
        <end position="66"/>
    </location>
</feature>
<sequence length="351" mass="37907">MKAQLQMPTTGLPEIPEPVLDQAIAWLVRLRADKPDAVGTVALQAHIASWRAADPLHELAWQELQAGEQGFEQLAPLPLSSAQIADALDAVRNGSKQQLSRRKALRMLTLGASGVALGAVLAQYTGVLDELGELARLSADYATGTGEQRAVALADGTRVRLNSDSAFNVRYDEQRRLLVLKHGEIFIDTGKDAGAAHYRPFWTQTAHASLQALGTQFVVRQEPGATHLTVVEGRVAINVAGQLQAVAKPGDSFLIDSGGAVTRQETGALSLDPTGWIDNALVVKQMPLGQFVQELGRYRRGWLRCDPAVAGLLVSGVFQIDDTDQALESLTRSLPVKIARRTRYWVSLSPA</sequence>
<proteinExistence type="predicted"/>
<accession>A0ABW9AG58</accession>
<evidence type="ECO:0000313" key="5">
    <source>
        <dbReference type="Proteomes" id="UP001629246"/>
    </source>
</evidence>
<evidence type="ECO:0000259" key="2">
    <source>
        <dbReference type="Pfam" id="PF04773"/>
    </source>
</evidence>
<dbReference type="EMBL" id="JAQQFM010000010">
    <property type="protein sequence ID" value="MFL9926758.1"/>
    <property type="molecule type" value="Genomic_DNA"/>
</dbReference>
<feature type="domain" description="FecR protein" evidence="2">
    <location>
        <begin position="140"/>
        <end position="235"/>
    </location>
</feature>
<reference evidence="4 5" key="1">
    <citation type="journal article" date="2024" name="Chem. Sci.">
        <title>Discovery of megapolipeptins by genome mining of a Burkholderiales bacteria collection.</title>
        <authorList>
            <person name="Paulo B.S."/>
            <person name="Recchia M.J.J."/>
            <person name="Lee S."/>
            <person name="Fergusson C.H."/>
            <person name="Romanowski S.B."/>
            <person name="Hernandez A."/>
            <person name="Krull N."/>
            <person name="Liu D.Y."/>
            <person name="Cavanagh H."/>
            <person name="Bos A."/>
            <person name="Gray C.A."/>
            <person name="Murphy B.T."/>
            <person name="Linington R.G."/>
            <person name="Eustaquio A.S."/>
        </authorList>
    </citation>
    <scope>NUCLEOTIDE SEQUENCE [LARGE SCALE GENOMIC DNA]</scope>
    <source>
        <strain evidence="4 5">RL21-008-BIB-A</strain>
    </source>
</reference>
<keyword evidence="5" id="KW-1185">Reference proteome</keyword>
<protein>
    <submittedName>
        <fullName evidence="4">FecR family protein</fullName>
    </submittedName>
</protein>
<evidence type="ECO:0000256" key="1">
    <source>
        <dbReference type="SAM" id="Phobius"/>
    </source>
</evidence>
<dbReference type="PANTHER" id="PTHR30273">
    <property type="entry name" value="PERIPLASMIC SIGNAL SENSOR AND SIGMA FACTOR ACTIVATOR FECR-RELATED"/>
    <property type="match status" value="1"/>
</dbReference>
<dbReference type="InterPro" id="IPR012373">
    <property type="entry name" value="Ferrdict_sens_TM"/>
</dbReference>
<keyword evidence="1" id="KW-0812">Transmembrane</keyword>
<feature type="transmembrane region" description="Helical" evidence="1">
    <location>
        <begin position="104"/>
        <end position="124"/>
    </location>
</feature>
<dbReference type="PANTHER" id="PTHR30273:SF2">
    <property type="entry name" value="PROTEIN FECR"/>
    <property type="match status" value="1"/>
</dbReference>
<comment type="caution">
    <text evidence="4">The sequence shown here is derived from an EMBL/GenBank/DDBJ whole genome shotgun (WGS) entry which is preliminary data.</text>
</comment>
<organism evidence="4 5">
    <name type="scientific">Herbaspirillum lusitanum</name>
    <dbReference type="NCBI Taxonomy" id="213312"/>
    <lineage>
        <taxon>Bacteria</taxon>
        <taxon>Pseudomonadati</taxon>
        <taxon>Pseudomonadota</taxon>
        <taxon>Betaproteobacteria</taxon>
        <taxon>Burkholderiales</taxon>
        <taxon>Oxalobacteraceae</taxon>
        <taxon>Herbaspirillum</taxon>
    </lineage>
</organism>